<dbReference type="PROSITE" id="PS00490">
    <property type="entry name" value="MOLYBDOPTERIN_PROK_2"/>
    <property type="match status" value="1"/>
</dbReference>
<evidence type="ECO:0000256" key="1">
    <source>
        <dbReference type="ARBA" id="ARBA00001942"/>
    </source>
</evidence>
<evidence type="ECO:0000256" key="4">
    <source>
        <dbReference type="ARBA" id="ARBA00022485"/>
    </source>
</evidence>
<accession>A0ABX7M2N5</accession>
<dbReference type="PANTHER" id="PTHR43105">
    <property type="entry name" value="RESPIRATORY NITRATE REDUCTASE"/>
    <property type="match status" value="1"/>
</dbReference>
<dbReference type="RefSeq" id="WP_206253828.1">
    <property type="nucleotide sequence ID" value="NZ_CP071060.1"/>
</dbReference>
<evidence type="ECO:0000256" key="3">
    <source>
        <dbReference type="ARBA" id="ARBA00008747"/>
    </source>
</evidence>
<reference evidence="12 13" key="1">
    <citation type="submission" date="2021-02" db="EMBL/GenBank/DDBJ databases">
        <title>Niveibacterium changnyeongensis HC41.</title>
        <authorList>
            <person name="Kang M."/>
        </authorList>
    </citation>
    <scope>NUCLEOTIDE SEQUENCE [LARGE SCALE GENOMIC DNA]</scope>
    <source>
        <strain evidence="12 13">HC41</strain>
    </source>
</reference>
<dbReference type="SUPFAM" id="SSF50692">
    <property type="entry name" value="ADC-like"/>
    <property type="match status" value="1"/>
</dbReference>
<dbReference type="InterPro" id="IPR041957">
    <property type="entry name" value="CT_Nitrate-R-NapA-like"/>
</dbReference>
<sequence>MAETKSTCCYCGVGCGVIIEHDEGVITGVRGDPQHPANFGRLCTKGSTLHLTAAPNTRVARALYPELRATRNEARSRISWDGALDHAAERFAAIVREHGPDAVAFYISGQLLTEDYYVFNKLAKGLIGTNNVDTNSRLCMSSAVAGYKQTLGADAPPASYEDIDHTDCLFISGSNTAFAHPIVFRRIEDARKANPAMKLIVVDPRRTDTAEAADLHLAILPGTDIALYNAMLHVMLWEGWVDEAYIAAHTEGFDALRKVVRAYTPQMAAGICGVPAADIERAAQWFATSKATLSMYCQGLNQSSHGTHNNAALINLHLASGHLGRPGAGPFSLTGQPNAMGGREVGGLANLLSAHRDLANPQHRAEVAALWGVPDVPAAPGKSAVELFRALESGEIKAAWIACTNPAQSMPDAAQIARALDKAEFVVVQEAYATTETAAYADLLLPATTWGEKTGTVTNSERRISRVRPAVAAPGEARHDWAIAVDFARRLGHALGNPLTDALFPYADEEAIWNEHRETTRGRDLDITGLSYATLETEGPQQWPFPSGAGSGKTRLYEDGVFPTESGRAKFVAAEHLPVAEPVSAKYPIALTTGRLRDQWHGMSRTGTLARLFAHEAEPLLHLNQADLERRGLAEGDLVRVSSRRGAVIVKVAASDSVRPGQAFLPMHWGANTMGGYGVNVLTVSAFDPYSKQPELKHAAVQVEKYAEGREVVALRRVEADADAEHGAMAVMARMRDALQREMPEASYASLTLAGRDAPVVVLKARVPETRDAAMAALDAATTLDDPLALIYRDTRRDITKRARIDGDTLSAVRLVGEAKAAGWLQDMMAQGTPAGEARKWLLAPLTQPPAGQQQRGKVVCNCFDVAERDIVAAFKAGESLEALQTRTRCGTNCGSCVPELKRLASMGQPE</sequence>
<keyword evidence="10" id="KW-0534">Nitrate assimilation</keyword>
<organism evidence="12 13">
    <name type="scientific">Niveibacterium microcysteis</name>
    <dbReference type="NCBI Taxonomy" id="2811415"/>
    <lineage>
        <taxon>Bacteria</taxon>
        <taxon>Pseudomonadati</taxon>
        <taxon>Pseudomonadota</taxon>
        <taxon>Betaproteobacteria</taxon>
        <taxon>Rhodocyclales</taxon>
        <taxon>Rhodocyclaceae</taxon>
        <taxon>Niveibacterium</taxon>
    </lineage>
</organism>
<keyword evidence="5" id="KW-0500">Molybdenum</keyword>
<keyword evidence="9" id="KW-0411">Iron-sulfur</keyword>
<gene>
    <name evidence="12" type="ORF">JY500_16325</name>
</gene>
<evidence type="ECO:0000259" key="11">
    <source>
        <dbReference type="PROSITE" id="PS51669"/>
    </source>
</evidence>
<dbReference type="Gene3D" id="3.40.50.740">
    <property type="match status" value="1"/>
</dbReference>
<evidence type="ECO:0000256" key="6">
    <source>
        <dbReference type="ARBA" id="ARBA00022723"/>
    </source>
</evidence>
<keyword evidence="6" id="KW-0479">Metal-binding</keyword>
<name>A0ABX7M2N5_9RHOO</name>
<comment type="similarity">
    <text evidence="3">Belongs to the prokaryotic molybdopterin-containing oxidoreductase family. NasA/NapA/NarB subfamily.</text>
</comment>
<keyword evidence="13" id="KW-1185">Reference proteome</keyword>
<dbReference type="InterPro" id="IPR041854">
    <property type="entry name" value="BFD-like_2Fe2S-bd_dom_sf"/>
</dbReference>
<dbReference type="EMBL" id="CP071060">
    <property type="protein sequence ID" value="QSI76026.1"/>
    <property type="molecule type" value="Genomic_DNA"/>
</dbReference>
<dbReference type="PROSITE" id="PS00551">
    <property type="entry name" value="MOLYBDOPTERIN_PROK_1"/>
    <property type="match status" value="1"/>
</dbReference>
<feature type="domain" description="4Fe-4S Mo/W bis-MGD-type" evidence="11">
    <location>
        <begin position="1"/>
        <end position="57"/>
    </location>
</feature>
<protein>
    <submittedName>
        <fullName evidence="12">Molybdopterin-dependent oxidoreductase</fullName>
    </submittedName>
</protein>
<evidence type="ECO:0000256" key="8">
    <source>
        <dbReference type="ARBA" id="ARBA00023004"/>
    </source>
</evidence>
<dbReference type="Gene3D" id="2.20.25.90">
    <property type="entry name" value="ADC-like domains"/>
    <property type="match status" value="1"/>
</dbReference>
<dbReference type="Pfam" id="PF01568">
    <property type="entry name" value="Molydop_binding"/>
    <property type="match status" value="1"/>
</dbReference>
<keyword evidence="7" id="KW-0560">Oxidoreductase</keyword>
<dbReference type="CDD" id="cd02754">
    <property type="entry name" value="MopB_Nitrate-R-NapA-like"/>
    <property type="match status" value="1"/>
</dbReference>
<evidence type="ECO:0000256" key="7">
    <source>
        <dbReference type="ARBA" id="ARBA00023002"/>
    </source>
</evidence>
<evidence type="ECO:0000256" key="10">
    <source>
        <dbReference type="ARBA" id="ARBA00023063"/>
    </source>
</evidence>
<dbReference type="Pfam" id="PF00384">
    <property type="entry name" value="Molybdopterin"/>
    <property type="match status" value="1"/>
</dbReference>
<evidence type="ECO:0000256" key="2">
    <source>
        <dbReference type="ARBA" id="ARBA00001966"/>
    </source>
</evidence>
<dbReference type="InterPro" id="IPR027467">
    <property type="entry name" value="MopterinOxRdtase_cofactor_BS"/>
</dbReference>
<proteinExistence type="inferred from homology"/>
<dbReference type="InterPro" id="IPR007419">
    <property type="entry name" value="BFD-like_2Fe2S-bd_dom"/>
</dbReference>
<dbReference type="Pfam" id="PF04324">
    <property type="entry name" value="Fer2_BFD"/>
    <property type="match status" value="1"/>
</dbReference>
<dbReference type="Proteomes" id="UP000663570">
    <property type="component" value="Chromosome"/>
</dbReference>
<evidence type="ECO:0000256" key="5">
    <source>
        <dbReference type="ARBA" id="ARBA00022505"/>
    </source>
</evidence>
<dbReference type="InterPro" id="IPR006655">
    <property type="entry name" value="Mopterin_OxRdtase_prok_CS"/>
</dbReference>
<dbReference type="Gene3D" id="1.10.10.1100">
    <property type="entry name" value="BFD-like [2Fe-2S]-binding domain"/>
    <property type="match status" value="1"/>
</dbReference>
<dbReference type="Gene3D" id="2.40.40.20">
    <property type="match status" value="1"/>
</dbReference>
<dbReference type="InterPro" id="IPR006657">
    <property type="entry name" value="MoPterin_dinucl-bd_dom"/>
</dbReference>
<evidence type="ECO:0000313" key="12">
    <source>
        <dbReference type="EMBL" id="QSI76026.1"/>
    </source>
</evidence>
<dbReference type="PROSITE" id="PS51669">
    <property type="entry name" value="4FE4S_MOW_BIS_MGD"/>
    <property type="match status" value="1"/>
</dbReference>
<dbReference type="CDD" id="cd02791">
    <property type="entry name" value="MopB_CT_Nitrate-R-NapA-like"/>
    <property type="match status" value="1"/>
</dbReference>
<dbReference type="InterPro" id="IPR006963">
    <property type="entry name" value="Mopterin_OxRdtase_4Fe-4S_dom"/>
</dbReference>
<dbReference type="Pfam" id="PF04879">
    <property type="entry name" value="Molybdop_Fe4S4"/>
    <property type="match status" value="1"/>
</dbReference>
<dbReference type="SUPFAM" id="SSF53706">
    <property type="entry name" value="Formate dehydrogenase/DMSO reductase, domains 1-3"/>
    <property type="match status" value="1"/>
</dbReference>
<evidence type="ECO:0000313" key="13">
    <source>
        <dbReference type="Proteomes" id="UP000663570"/>
    </source>
</evidence>
<dbReference type="InterPro" id="IPR009010">
    <property type="entry name" value="Asp_de-COase-like_dom_sf"/>
</dbReference>
<evidence type="ECO:0000256" key="9">
    <source>
        <dbReference type="ARBA" id="ARBA00023014"/>
    </source>
</evidence>
<comment type="cofactor">
    <cofactor evidence="2">
        <name>[4Fe-4S] cluster</name>
        <dbReference type="ChEBI" id="CHEBI:49883"/>
    </cofactor>
</comment>
<dbReference type="Gene3D" id="3.40.228.10">
    <property type="entry name" value="Dimethylsulfoxide Reductase, domain 2"/>
    <property type="match status" value="1"/>
</dbReference>
<dbReference type="InterPro" id="IPR050123">
    <property type="entry name" value="Prok_molybdopt-oxidoreductase"/>
</dbReference>
<comment type="cofactor">
    <cofactor evidence="1">
        <name>Mo-bis(molybdopterin guanine dinucleotide)</name>
        <dbReference type="ChEBI" id="CHEBI:60539"/>
    </cofactor>
</comment>
<keyword evidence="8" id="KW-0408">Iron</keyword>
<dbReference type="PANTHER" id="PTHR43105:SF9">
    <property type="entry name" value="NADPH-FE(3+) OXIDOREDUCTASE SUBUNIT ALPHA"/>
    <property type="match status" value="1"/>
</dbReference>
<dbReference type="InterPro" id="IPR006656">
    <property type="entry name" value="Mopterin_OxRdtase"/>
</dbReference>
<keyword evidence="4" id="KW-0004">4Fe-4S</keyword>
<dbReference type="SMART" id="SM00926">
    <property type="entry name" value="Molybdop_Fe4S4"/>
    <property type="match status" value="1"/>
</dbReference>